<protein>
    <submittedName>
        <fullName evidence="6">CLUMA_CG008106, isoform A</fullName>
    </submittedName>
</protein>
<evidence type="ECO:0000313" key="7">
    <source>
        <dbReference type="Proteomes" id="UP000183832"/>
    </source>
</evidence>
<evidence type="ECO:0000259" key="5">
    <source>
        <dbReference type="Pfam" id="PF02252"/>
    </source>
</evidence>
<dbReference type="OrthoDB" id="6591885at2759"/>
<dbReference type="PANTHER" id="PTHR10660">
    <property type="entry name" value="PROTEASOME REGULATOR PA28"/>
    <property type="match status" value="1"/>
</dbReference>
<dbReference type="InterPro" id="IPR036996">
    <property type="entry name" value="PA28_N_sf"/>
</dbReference>
<comment type="function">
    <text evidence="3">Implicated in immunoproteasome assembly and required for efficient antigen processing. The PA28 activator complex enhances the generation of class I binding peptides by altering the cleavage pattern of the proteasome.</text>
</comment>
<gene>
    <name evidence="6" type="ORF">CLUMA_CG008106</name>
</gene>
<feature type="domain" description="Proteasome activator PA28 N-terminal" evidence="4">
    <location>
        <begin position="2"/>
        <end position="35"/>
    </location>
</feature>
<dbReference type="InterPro" id="IPR003186">
    <property type="entry name" value="PA28_C"/>
</dbReference>
<dbReference type="Gene3D" id="1.20.120.180">
    <property type="entry name" value="Proteasome activator pa28, C-terminal domain"/>
    <property type="match status" value="1"/>
</dbReference>
<evidence type="ECO:0000256" key="2">
    <source>
        <dbReference type="ARBA" id="ARBA00022942"/>
    </source>
</evidence>
<name>A0A1J1I6N6_9DIPT</name>
<dbReference type="GO" id="GO:0005654">
    <property type="term" value="C:nucleoplasm"/>
    <property type="evidence" value="ECO:0007669"/>
    <property type="project" value="TreeGrafter"/>
</dbReference>
<dbReference type="AlphaFoldDB" id="A0A1J1I6N6"/>
<dbReference type="SUPFAM" id="SSF47216">
    <property type="entry name" value="Proteasome activator"/>
    <property type="match status" value="1"/>
</dbReference>
<dbReference type="GO" id="GO:0005737">
    <property type="term" value="C:cytoplasm"/>
    <property type="evidence" value="ECO:0007669"/>
    <property type="project" value="TreeGrafter"/>
</dbReference>
<evidence type="ECO:0000259" key="4">
    <source>
        <dbReference type="Pfam" id="PF02251"/>
    </source>
</evidence>
<comment type="similarity">
    <text evidence="1">Belongs to the PA28 family.</text>
</comment>
<dbReference type="InterPro" id="IPR009077">
    <property type="entry name" value="Proteasome_activ_PA28"/>
</dbReference>
<dbReference type="InterPro" id="IPR003185">
    <property type="entry name" value="Proteasome_activ_PA28_N"/>
</dbReference>
<evidence type="ECO:0000256" key="3">
    <source>
        <dbReference type="ARBA" id="ARBA00037467"/>
    </source>
</evidence>
<dbReference type="InterPro" id="IPR036997">
    <property type="entry name" value="PA28_C_sf"/>
</dbReference>
<dbReference type="Proteomes" id="UP000183832">
    <property type="component" value="Unassembled WGS sequence"/>
</dbReference>
<proteinExistence type="inferred from homology"/>
<dbReference type="GO" id="GO:0061136">
    <property type="term" value="P:regulation of proteasomal protein catabolic process"/>
    <property type="evidence" value="ECO:0007669"/>
    <property type="project" value="TreeGrafter"/>
</dbReference>
<dbReference type="Pfam" id="PF02252">
    <property type="entry name" value="PA28_C"/>
    <property type="match status" value="1"/>
</dbReference>
<dbReference type="EMBL" id="CVRI01000039">
    <property type="protein sequence ID" value="CRK94606.1"/>
    <property type="molecule type" value="Genomic_DNA"/>
</dbReference>
<keyword evidence="2" id="KW-0647">Proteasome</keyword>
<sequence length="203" mass="23514">MHEFKDKLMRKAEEMLESGFPPKMAKIEEFLNKNNIMNDVQFIYKSDDGAYASGFLKCNAQIVELINEVKPIVRGLIEDANLLKVWIKLQIPKIDGGSDFGISIQAEALSEIRSIESDACSMNDRFARYFSARANIVIKIMDFPEVEDFKHELEELDKKELIGLWLMMSEARNHYCLLHDIISKNIEKLKKPRRSSLAKKMFH</sequence>
<dbReference type="GO" id="GO:0008537">
    <property type="term" value="C:proteasome activator complex"/>
    <property type="evidence" value="ECO:0007669"/>
    <property type="project" value="InterPro"/>
</dbReference>
<organism evidence="6 7">
    <name type="scientific">Clunio marinus</name>
    <dbReference type="NCBI Taxonomy" id="568069"/>
    <lineage>
        <taxon>Eukaryota</taxon>
        <taxon>Metazoa</taxon>
        <taxon>Ecdysozoa</taxon>
        <taxon>Arthropoda</taxon>
        <taxon>Hexapoda</taxon>
        <taxon>Insecta</taxon>
        <taxon>Pterygota</taxon>
        <taxon>Neoptera</taxon>
        <taxon>Endopterygota</taxon>
        <taxon>Diptera</taxon>
        <taxon>Nematocera</taxon>
        <taxon>Chironomoidea</taxon>
        <taxon>Chironomidae</taxon>
        <taxon>Clunio</taxon>
    </lineage>
</organism>
<feature type="domain" description="Proteasome activator PA28 C-terminal" evidence="5">
    <location>
        <begin position="56"/>
        <end position="196"/>
    </location>
</feature>
<dbReference type="Pfam" id="PF02251">
    <property type="entry name" value="PA28_N"/>
    <property type="match status" value="1"/>
</dbReference>
<evidence type="ECO:0000313" key="6">
    <source>
        <dbReference type="EMBL" id="CRK94606.1"/>
    </source>
</evidence>
<evidence type="ECO:0000256" key="1">
    <source>
        <dbReference type="ARBA" id="ARBA00005883"/>
    </source>
</evidence>
<reference evidence="6 7" key="1">
    <citation type="submission" date="2015-04" db="EMBL/GenBank/DDBJ databases">
        <authorList>
            <person name="Syromyatnikov M.Y."/>
            <person name="Popov V.N."/>
        </authorList>
    </citation>
    <scope>NUCLEOTIDE SEQUENCE [LARGE SCALE GENOMIC DNA]</scope>
</reference>
<dbReference type="PANTHER" id="PTHR10660:SF2">
    <property type="entry name" value="LD45860P"/>
    <property type="match status" value="1"/>
</dbReference>
<accession>A0A1J1I6N6</accession>
<dbReference type="GO" id="GO:0061133">
    <property type="term" value="F:endopeptidase activator activity"/>
    <property type="evidence" value="ECO:0007669"/>
    <property type="project" value="TreeGrafter"/>
</dbReference>
<dbReference type="FunFam" id="1.20.120.180:FF:000002">
    <property type="entry name" value="Proteasome activator complex subunit 1"/>
    <property type="match status" value="1"/>
</dbReference>
<dbReference type="GO" id="GO:2000045">
    <property type="term" value="P:regulation of G1/S transition of mitotic cell cycle"/>
    <property type="evidence" value="ECO:0007669"/>
    <property type="project" value="TreeGrafter"/>
</dbReference>
<dbReference type="InterPro" id="IPR036252">
    <property type="entry name" value="Proteasome_activ_sf"/>
</dbReference>
<dbReference type="Gene3D" id="1.20.5.120">
    <property type="entry name" value="Proteasome activator pa28, N-terminal domain"/>
    <property type="match status" value="1"/>
</dbReference>
<dbReference type="STRING" id="568069.A0A1J1I6N6"/>
<keyword evidence="7" id="KW-1185">Reference proteome</keyword>